<dbReference type="Pfam" id="PF11807">
    <property type="entry name" value="UstYa"/>
    <property type="match status" value="1"/>
</dbReference>
<dbReference type="OrthoDB" id="3687641at2759"/>
<dbReference type="EMBL" id="ML987194">
    <property type="protein sequence ID" value="KAF2249942.1"/>
    <property type="molecule type" value="Genomic_DNA"/>
</dbReference>
<reference evidence="2" key="1">
    <citation type="journal article" date="2020" name="Stud. Mycol.">
        <title>101 Dothideomycetes genomes: a test case for predicting lifestyles and emergence of pathogens.</title>
        <authorList>
            <person name="Haridas S."/>
            <person name="Albert R."/>
            <person name="Binder M."/>
            <person name="Bloem J."/>
            <person name="Labutti K."/>
            <person name="Salamov A."/>
            <person name="Andreopoulos B."/>
            <person name="Baker S."/>
            <person name="Barry K."/>
            <person name="Bills G."/>
            <person name="Bluhm B."/>
            <person name="Cannon C."/>
            <person name="Castanera R."/>
            <person name="Culley D."/>
            <person name="Daum C."/>
            <person name="Ezra D."/>
            <person name="Gonzalez J."/>
            <person name="Henrissat B."/>
            <person name="Kuo A."/>
            <person name="Liang C."/>
            <person name="Lipzen A."/>
            <person name="Lutzoni F."/>
            <person name="Magnuson J."/>
            <person name="Mondo S."/>
            <person name="Nolan M."/>
            <person name="Ohm R."/>
            <person name="Pangilinan J."/>
            <person name="Park H.-J."/>
            <person name="Ramirez L."/>
            <person name="Alfaro M."/>
            <person name="Sun H."/>
            <person name="Tritt A."/>
            <person name="Yoshinaga Y."/>
            <person name="Zwiers L.-H."/>
            <person name="Turgeon B."/>
            <person name="Goodwin S."/>
            <person name="Spatafora J."/>
            <person name="Crous P."/>
            <person name="Grigoriev I."/>
        </authorList>
    </citation>
    <scope>NUCLEOTIDE SEQUENCE</scope>
    <source>
        <strain evidence="2">CBS 122368</strain>
    </source>
</reference>
<protein>
    <recommendedName>
        <fullName evidence="4">Tat pathway signal sequence</fullName>
    </recommendedName>
</protein>
<dbReference type="GO" id="GO:0043386">
    <property type="term" value="P:mycotoxin biosynthetic process"/>
    <property type="evidence" value="ECO:0007669"/>
    <property type="project" value="InterPro"/>
</dbReference>
<accession>A0A6A6IJ86</accession>
<name>A0A6A6IJ86_9PLEO</name>
<feature type="non-terminal residue" evidence="2">
    <location>
        <position position="158"/>
    </location>
</feature>
<evidence type="ECO:0000313" key="2">
    <source>
        <dbReference type="EMBL" id="KAF2249942.1"/>
    </source>
</evidence>
<dbReference type="GeneID" id="54575932"/>
<proteinExistence type="inferred from homology"/>
<evidence type="ECO:0000313" key="3">
    <source>
        <dbReference type="Proteomes" id="UP000800094"/>
    </source>
</evidence>
<dbReference type="RefSeq" id="XP_033684946.1">
    <property type="nucleotide sequence ID" value="XM_033822602.1"/>
</dbReference>
<dbReference type="PANTHER" id="PTHR33365:SF7">
    <property type="entry name" value="TAT PATHWAY SIGNAL SEQUENCE"/>
    <property type="match status" value="1"/>
</dbReference>
<evidence type="ECO:0000256" key="1">
    <source>
        <dbReference type="ARBA" id="ARBA00035112"/>
    </source>
</evidence>
<organism evidence="2 3">
    <name type="scientific">Trematosphaeria pertusa</name>
    <dbReference type="NCBI Taxonomy" id="390896"/>
    <lineage>
        <taxon>Eukaryota</taxon>
        <taxon>Fungi</taxon>
        <taxon>Dikarya</taxon>
        <taxon>Ascomycota</taxon>
        <taxon>Pezizomycotina</taxon>
        <taxon>Dothideomycetes</taxon>
        <taxon>Pleosporomycetidae</taxon>
        <taxon>Pleosporales</taxon>
        <taxon>Massarineae</taxon>
        <taxon>Trematosphaeriaceae</taxon>
        <taxon>Trematosphaeria</taxon>
    </lineage>
</organism>
<comment type="similarity">
    <text evidence="1">Belongs to the ustYa family.</text>
</comment>
<feature type="non-terminal residue" evidence="2">
    <location>
        <position position="1"/>
    </location>
</feature>
<gene>
    <name evidence="2" type="ORF">BU26DRAFT_383628</name>
</gene>
<sequence>SLAEESPYAGPPSTKIDQAWSDLLEHVNIHASDAELAEANQTSVALPNGQGSLVWMDVSHQLHCVKYLRQWIYRDHYHPNVGPDEEPHWLLHTDHCLDLIRQALMCRADTSLMTFEWAAGRREPMLKLQSPEHACVDWEDLMDKVRARRVSHADMALL</sequence>
<dbReference type="InterPro" id="IPR021765">
    <property type="entry name" value="UstYa-like"/>
</dbReference>
<dbReference type="Proteomes" id="UP000800094">
    <property type="component" value="Unassembled WGS sequence"/>
</dbReference>
<dbReference type="PANTHER" id="PTHR33365">
    <property type="entry name" value="YALI0B05434P"/>
    <property type="match status" value="1"/>
</dbReference>
<dbReference type="AlphaFoldDB" id="A0A6A6IJ86"/>
<evidence type="ECO:0008006" key="4">
    <source>
        <dbReference type="Google" id="ProtNLM"/>
    </source>
</evidence>
<keyword evidence="3" id="KW-1185">Reference proteome</keyword>